<sequence length="37" mass="4599">MRPASRYKKFICYIILKYYIMAKDAKTLEKDELFFIF</sequence>
<dbReference type="Proteomes" id="UP000075304">
    <property type="component" value="Unassembled WGS sequence"/>
</dbReference>
<gene>
    <name evidence="1" type="ORF">B4099_2129</name>
</gene>
<organism evidence="1 2">
    <name type="scientific">Heyndrickxia coagulans</name>
    <name type="common">Weizmannia coagulans</name>
    <dbReference type="NCBI Taxonomy" id="1398"/>
    <lineage>
        <taxon>Bacteria</taxon>
        <taxon>Bacillati</taxon>
        <taxon>Bacillota</taxon>
        <taxon>Bacilli</taxon>
        <taxon>Bacillales</taxon>
        <taxon>Bacillaceae</taxon>
        <taxon>Heyndrickxia</taxon>
    </lineage>
</organism>
<evidence type="ECO:0000313" key="1">
    <source>
        <dbReference type="EMBL" id="KYC67639.1"/>
    </source>
</evidence>
<dbReference type="EMBL" id="LQYI01000068">
    <property type="protein sequence ID" value="KYC67639.1"/>
    <property type="molecule type" value="Genomic_DNA"/>
</dbReference>
<protein>
    <submittedName>
        <fullName evidence="1">Uncharacterized protein</fullName>
    </submittedName>
</protein>
<dbReference type="AlphaFoldDB" id="A0A150KDE5"/>
<name>A0A150KDE5_HEYCO</name>
<comment type="caution">
    <text evidence="1">The sequence shown here is derived from an EMBL/GenBank/DDBJ whole genome shotgun (WGS) entry which is preliminary data.</text>
</comment>
<dbReference type="PATRIC" id="fig|1398.25.peg.3507"/>
<reference evidence="1 2" key="1">
    <citation type="submission" date="2016-01" db="EMBL/GenBank/DDBJ databases">
        <title>Genome Sequences of Twelve Sporeforming Bacillus Species Isolated from Foods.</title>
        <authorList>
            <person name="Berendsen E.M."/>
            <person name="Wells-Bennik M.H."/>
            <person name="Krawcyk A.O."/>
            <person name="De Jong A."/>
            <person name="Holsappel S."/>
            <person name="Eijlander R.T."/>
            <person name="Kuipers O.P."/>
        </authorList>
    </citation>
    <scope>NUCLEOTIDE SEQUENCE [LARGE SCALE GENOMIC DNA]</scope>
    <source>
        <strain evidence="1 2">B4099</strain>
    </source>
</reference>
<proteinExistence type="predicted"/>
<evidence type="ECO:0000313" key="2">
    <source>
        <dbReference type="Proteomes" id="UP000075304"/>
    </source>
</evidence>
<accession>A0A150KDE5</accession>